<evidence type="ECO:0000313" key="3">
    <source>
        <dbReference type="Proteomes" id="UP001176961"/>
    </source>
</evidence>
<organism evidence="2 3">
    <name type="scientific">Cylicocyclus nassatus</name>
    <name type="common">Nematode worm</name>
    <dbReference type="NCBI Taxonomy" id="53992"/>
    <lineage>
        <taxon>Eukaryota</taxon>
        <taxon>Metazoa</taxon>
        <taxon>Ecdysozoa</taxon>
        <taxon>Nematoda</taxon>
        <taxon>Chromadorea</taxon>
        <taxon>Rhabditida</taxon>
        <taxon>Rhabditina</taxon>
        <taxon>Rhabditomorpha</taxon>
        <taxon>Strongyloidea</taxon>
        <taxon>Strongylidae</taxon>
        <taxon>Cylicocyclus</taxon>
    </lineage>
</organism>
<feature type="region of interest" description="Disordered" evidence="1">
    <location>
        <begin position="26"/>
        <end position="47"/>
    </location>
</feature>
<evidence type="ECO:0000313" key="2">
    <source>
        <dbReference type="EMBL" id="CAJ0596399.1"/>
    </source>
</evidence>
<dbReference type="AlphaFoldDB" id="A0AA36GQQ2"/>
<feature type="region of interest" description="Disordered" evidence="1">
    <location>
        <begin position="150"/>
        <end position="198"/>
    </location>
</feature>
<accession>A0AA36GQQ2</accession>
<protein>
    <submittedName>
        <fullName evidence="2">Uncharacterized protein</fullName>
    </submittedName>
</protein>
<gene>
    <name evidence="2" type="ORF">CYNAS_LOCUS8382</name>
</gene>
<evidence type="ECO:0000256" key="1">
    <source>
        <dbReference type="SAM" id="MobiDB-lite"/>
    </source>
</evidence>
<feature type="compositionally biased region" description="Polar residues" evidence="1">
    <location>
        <begin position="183"/>
        <end position="198"/>
    </location>
</feature>
<comment type="caution">
    <text evidence="2">The sequence shown here is derived from an EMBL/GenBank/DDBJ whole genome shotgun (WGS) entry which is preliminary data.</text>
</comment>
<name>A0AA36GQQ2_CYLNA</name>
<reference evidence="2" key="1">
    <citation type="submission" date="2023-07" db="EMBL/GenBank/DDBJ databases">
        <authorList>
            <consortium name="CYATHOMIX"/>
        </authorList>
    </citation>
    <scope>NUCLEOTIDE SEQUENCE</scope>
    <source>
        <strain evidence="2">N/A</strain>
    </source>
</reference>
<dbReference type="Proteomes" id="UP001176961">
    <property type="component" value="Unassembled WGS sequence"/>
</dbReference>
<dbReference type="EMBL" id="CATQJL010000113">
    <property type="protein sequence ID" value="CAJ0596399.1"/>
    <property type="molecule type" value="Genomic_DNA"/>
</dbReference>
<proteinExistence type="predicted"/>
<keyword evidence="3" id="KW-1185">Reference proteome</keyword>
<sequence>MFSTPERCDRATSECATTRRLSENMRTGQVSTVSNSCPGVTGSSEHSEVAQQSSLGLPVSSLLPHDSQYEPCARRDREARKRRWLACELLQLDHLVKRFRRNDGRIQWAPLAAAWECSNDSEGRPLQRTVPALKAAYAKLVKRSAVARIPPTQPETEEVPEHAEEGEIQTRTGTMEIDGVPEQGTSRPTAETVETSEQPDLRTLVFRKFRRFHHLARSSPNRAPIRKPLGEIPQALLEIGSRILAQHVPDMNSKGFKYLTRLNAAVYAIGRAIVAVADSLEEGTENPRRALKDAEEIRHTLIATISTLVNNLAERKRRVRRKQPWYPTRAFLSLVRIYKLRKRCDTYALVRELKDRLRHTQSDIQVLKNALRRRKIRRGGYPAVIRSSSNPTVEIPAEAVRDYWENIVGRRKPFEVSYELKQWARGGMCSAPSSPGRLQALMAFPVSSGSIFLQQGMA</sequence>